<dbReference type="EMBL" id="LMWP01000002">
    <property type="protein sequence ID" value="KUN32248.1"/>
    <property type="molecule type" value="Genomic_DNA"/>
</dbReference>
<feature type="transmembrane region" description="Helical" evidence="7">
    <location>
        <begin position="967"/>
        <end position="989"/>
    </location>
</feature>
<comment type="caution">
    <text evidence="9">The sequence shown here is derived from an EMBL/GenBank/DDBJ whole genome shotgun (WGS) entry which is preliminary data.</text>
</comment>
<dbReference type="RefSeq" id="WP_059261564.1">
    <property type="nucleotide sequence ID" value="NZ_KQ948351.1"/>
</dbReference>
<protein>
    <submittedName>
        <fullName evidence="9">Peptide ABC transporter permease</fullName>
    </submittedName>
</protein>
<organism evidence="9 10">
    <name type="scientific">Streptomyces corchorusii</name>
    <name type="common">Streptomyces chibaensis</name>
    <dbReference type="NCBI Taxonomy" id="1903"/>
    <lineage>
        <taxon>Bacteria</taxon>
        <taxon>Bacillati</taxon>
        <taxon>Actinomycetota</taxon>
        <taxon>Actinomycetes</taxon>
        <taxon>Kitasatosporales</taxon>
        <taxon>Streptomycetaceae</taxon>
        <taxon>Streptomyces</taxon>
    </lineage>
</organism>
<evidence type="ECO:0000256" key="1">
    <source>
        <dbReference type="ARBA" id="ARBA00004651"/>
    </source>
</evidence>
<evidence type="ECO:0000259" key="8">
    <source>
        <dbReference type="Pfam" id="PF02687"/>
    </source>
</evidence>
<gene>
    <name evidence="9" type="ORF">AQJ11_01555</name>
</gene>
<comment type="subcellular location">
    <subcellularLocation>
        <location evidence="1">Cell membrane</location>
        <topology evidence="1">Multi-pass membrane protein</topology>
    </subcellularLocation>
</comment>
<keyword evidence="3 7" id="KW-0812">Transmembrane</keyword>
<evidence type="ECO:0000256" key="4">
    <source>
        <dbReference type="ARBA" id="ARBA00022989"/>
    </source>
</evidence>
<evidence type="ECO:0000313" key="10">
    <source>
        <dbReference type="Proteomes" id="UP000053398"/>
    </source>
</evidence>
<keyword evidence="2" id="KW-1003">Cell membrane</keyword>
<feature type="transmembrane region" description="Helical" evidence="7">
    <location>
        <begin position="1021"/>
        <end position="1048"/>
    </location>
</feature>
<sequence>MTGFVFSRARAHRLLLGAALLTVVLTTAVLATLTAYSGAIGDAALRHVLGDPRNAADTALIVKADVPPAERTAADTAVRQGARRTFAGSPVTVRTLRRSGPYALPRSLQPPASRSGDPDLTYFAALDRTQVRVAAGRLPRRTDGETEVALPKTAARALRLEPGARLTLADRLEGPAVRVRVVGVYRPASVTAPYWRLDDLLGRGVKKSGFTTYGPLLADPAVLTGGRVSAGATGWLASADFASVTTGRIGELRAAARSGSAALREPAALSGTTVSQTALPDVLDRVDRSLLVARSTLLIVALQLVLLAGYALLLVARLLSTERADETRLLRARGASRTRIAALAGAEALLLALPAAVCAPLLAGPLTALLAGHGPLARLGLRLDLPAAGRPAVWLVAAGVAVGCALAVTVPAVTGTGAEARPAGPRRSRAPRLRRKAARPVGARAVPAPLRTGADLGLLAIAAVAYWQLGRQDSGAVAADRSGALGVDPLLVAAPALALLAGTVLTLRLLPPVARFAERWAAGGRGLPAALAGWQFSRRTARGAGPVLLLVLAVALGMLAIGQAASWDRSQDDQADFRAGVPVRVLASGEDGFGRTDLYAGLPRVREAAPAVRAAQPLSGDRTATVLALDTAHATDAVLMRPDLADEPVRPLLGRLTPKGTPAGAGIPAGTARLKLTARLRSSTGPGTTTAVTATLTDRYGVPYQLPAGQLPADGRPHTLALALGTATGPATLTGLRLDLTQPAERAEHHRLTLDGLTASGTDGTDHPLTLPARWTTTAEAGGAAVPSAATSPTRPEVTGTHPLTFAYSTGYLPDAGIWTVASVTLRLQAAQAAPAEVPAVATDRYLDAAGARTGQRVDLTLGDRRVPVRIVRAVRALPATADPAATGTHDGGAVLLDLRALNQLLQARYGENATPTEWWLATAPGASARVAAAVRALPDVDPGQVVVRDEIAAELRDDPFGAGPEAAFTAAAVVAAALAAVGFAVGAAGAQRARGAEFAVLRALGAPRRQLARTVAAEQAVLVGLALAVGLGLGTVLARTVLPLVVLTGEATRPVPDLLVRLPPGQVALLLTAVAVAPLAIAATAAVRWADPARALRGQGGE</sequence>
<feature type="transmembrane region" description="Helical" evidence="7">
    <location>
        <begin position="392"/>
        <end position="420"/>
    </location>
</feature>
<dbReference type="GO" id="GO:0005886">
    <property type="term" value="C:plasma membrane"/>
    <property type="evidence" value="ECO:0007669"/>
    <property type="project" value="UniProtKB-SubCell"/>
</dbReference>
<keyword evidence="10" id="KW-1185">Reference proteome</keyword>
<feature type="domain" description="ABC3 transporter permease C-terminal" evidence="8">
    <location>
        <begin position="972"/>
        <end position="1087"/>
    </location>
</feature>
<dbReference type="PANTHER" id="PTHR30572:SF4">
    <property type="entry name" value="ABC TRANSPORTER PERMEASE YTRF"/>
    <property type="match status" value="1"/>
</dbReference>
<keyword evidence="4 7" id="KW-1133">Transmembrane helix</keyword>
<comment type="similarity">
    <text evidence="6">Belongs to the ABC-4 integral membrane protein family.</text>
</comment>
<feature type="domain" description="ABC3 transporter permease C-terminal" evidence="8">
    <location>
        <begin position="299"/>
        <end position="410"/>
    </location>
</feature>
<feature type="transmembrane region" description="Helical" evidence="7">
    <location>
        <begin position="441"/>
        <end position="469"/>
    </location>
</feature>
<evidence type="ECO:0000256" key="7">
    <source>
        <dbReference type="SAM" id="Phobius"/>
    </source>
</evidence>
<dbReference type="PANTHER" id="PTHR30572">
    <property type="entry name" value="MEMBRANE COMPONENT OF TRANSPORTER-RELATED"/>
    <property type="match status" value="1"/>
</dbReference>
<evidence type="ECO:0000256" key="3">
    <source>
        <dbReference type="ARBA" id="ARBA00022692"/>
    </source>
</evidence>
<feature type="transmembrane region" description="Helical" evidence="7">
    <location>
        <begin position="489"/>
        <end position="510"/>
    </location>
</feature>
<evidence type="ECO:0000256" key="2">
    <source>
        <dbReference type="ARBA" id="ARBA00022475"/>
    </source>
</evidence>
<evidence type="ECO:0000256" key="6">
    <source>
        <dbReference type="ARBA" id="ARBA00038076"/>
    </source>
</evidence>
<dbReference type="InterPro" id="IPR003838">
    <property type="entry name" value="ABC3_permease_C"/>
</dbReference>
<feature type="transmembrane region" description="Helical" evidence="7">
    <location>
        <begin position="297"/>
        <end position="319"/>
    </location>
</feature>
<accession>A0A117QJT2</accession>
<feature type="transmembrane region" description="Helical" evidence="7">
    <location>
        <begin position="1068"/>
        <end position="1088"/>
    </location>
</feature>
<feature type="transmembrane region" description="Helical" evidence="7">
    <location>
        <begin position="340"/>
        <end position="372"/>
    </location>
</feature>
<dbReference type="InterPro" id="IPR050250">
    <property type="entry name" value="Macrolide_Exporter_MacB"/>
</dbReference>
<dbReference type="GO" id="GO:0022857">
    <property type="term" value="F:transmembrane transporter activity"/>
    <property type="evidence" value="ECO:0007669"/>
    <property type="project" value="TreeGrafter"/>
</dbReference>
<dbReference type="AlphaFoldDB" id="A0A117QJT2"/>
<proteinExistence type="inferred from homology"/>
<evidence type="ECO:0000313" key="9">
    <source>
        <dbReference type="EMBL" id="KUN32248.1"/>
    </source>
</evidence>
<dbReference type="Proteomes" id="UP000053398">
    <property type="component" value="Unassembled WGS sequence"/>
</dbReference>
<dbReference type="Pfam" id="PF02687">
    <property type="entry name" value="FtsX"/>
    <property type="match status" value="2"/>
</dbReference>
<evidence type="ECO:0000256" key="5">
    <source>
        <dbReference type="ARBA" id="ARBA00023136"/>
    </source>
</evidence>
<keyword evidence="5 7" id="KW-0472">Membrane</keyword>
<feature type="transmembrane region" description="Helical" evidence="7">
    <location>
        <begin position="547"/>
        <end position="567"/>
    </location>
</feature>
<name>A0A117QJT2_STRCK</name>
<reference evidence="9 10" key="1">
    <citation type="submission" date="2015-10" db="EMBL/GenBank/DDBJ databases">
        <title>Draft genome sequence of Streptomyces corchorusii DSM 40340, type strain for the species Streptomyces corchorusii.</title>
        <authorList>
            <person name="Ruckert C."/>
            <person name="Winkler A."/>
            <person name="Kalinowski J."/>
            <person name="Kampfer P."/>
            <person name="Glaeser S."/>
        </authorList>
    </citation>
    <scope>NUCLEOTIDE SEQUENCE [LARGE SCALE GENOMIC DNA]</scope>
    <source>
        <strain evidence="9 10">DSM 40340</strain>
    </source>
</reference>